<keyword evidence="5" id="KW-0552">Olfaction</keyword>
<evidence type="ECO:0000256" key="2">
    <source>
        <dbReference type="ARBA" id="ARBA00022475"/>
    </source>
</evidence>
<evidence type="ECO:0000313" key="11">
    <source>
        <dbReference type="Proteomes" id="UP000801492"/>
    </source>
</evidence>
<reference evidence="10" key="1">
    <citation type="submission" date="2019-08" db="EMBL/GenBank/DDBJ databases">
        <title>The genome of the North American firefly Photinus pyralis.</title>
        <authorList>
            <consortium name="Photinus pyralis genome working group"/>
            <person name="Fallon T.R."/>
            <person name="Sander Lower S.E."/>
            <person name="Weng J.-K."/>
        </authorList>
    </citation>
    <scope>NUCLEOTIDE SEQUENCE</scope>
    <source>
        <strain evidence="10">TRF0915ILg1</strain>
        <tissue evidence="10">Whole body</tissue>
    </source>
</reference>
<keyword evidence="7" id="KW-0472">Membrane</keyword>
<name>A0A8K0D0A4_IGNLU</name>
<dbReference type="GO" id="GO:0005549">
    <property type="term" value="F:odorant binding"/>
    <property type="evidence" value="ECO:0007669"/>
    <property type="project" value="InterPro"/>
</dbReference>
<keyword evidence="11" id="KW-1185">Reference proteome</keyword>
<keyword evidence="3" id="KW-0716">Sensory transduction</keyword>
<evidence type="ECO:0000256" key="9">
    <source>
        <dbReference type="ARBA" id="ARBA00023224"/>
    </source>
</evidence>
<sequence>MEGHEKLYRLVVIGETFVIPLSELFLCSLDCMYLGFCAKIVIQFRILSQYLEELTVDGTTVNEMKMNRLGKIKNFLLCNTLFSRFVKEFRQAFSLVLLNEFVIDGPLICAELLAAFESRSYQTQARHVVVFTFVTLQLAFFCIPANHIANEHIPSLKVPLLLIIQSSQKEITLKAGDLVTINAGTIVNVSAQGRMVRMFSSERIRAELNNAYGYYNENVALIFKVMVLIRRAMLVNSSF</sequence>
<keyword evidence="8" id="KW-0675">Receptor</keyword>
<dbReference type="GO" id="GO:0005886">
    <property type="term" value="C:plasma membrane"/>
    <property type="evidence" value="ECO:0007669"/>
    <property type="project" value="UniProtKB-SubCell"/>
</dbReference>
<dbReference type="GO" id="GO:0007165">
    <property type="term" value="P:signal transduction"/>
    <property type="evidence" value="ECO:0007669"/>
    <property type="project" value="UniProtKB-KW"/>
</dbReference>
<dbReference type="EMBL" id="VTPC01007735">
    <property type="protein sequence ID" value="KAF2893707.1"/>
    <property type="molecule type" value="Genomic_DNA"/>
</dbReference>
<protein>
    <submittedName>
        <fullName evidence="10">Uncharacterized protein</fullName>
    </submittedName>
</protein>
<keyword evidence="9" id="KW-0807">Transducer</keyword>
<dbReference type="InterPro" id="IPR004117">
    <property type="entry name" value="7tm6_olfct_rcpt"/>
</dbReference>
<dbReference type="OrthoDB" id="676979at2759"/>
<comment type="subcellular location">
    <subcellularLocation>
        <location evidence="1">Cell membrane</location>
        <topology evidence="1">Multi-pass membrane protein</topology>
    </subcellularLocation>
</comment>
<keyword evidence="2" id="KW-1003">Cell membrane</keyword>
<evidence type="ECO:0000256" key="1">
    <source>
        <dbReference type="ARBA" id="ARBA00004651"/>
    </source>
</evidence>
<comment type="caution">
    <text evidence="10">The sequence shown here is derived from an EMBL/GenBank/DDBJ whole genome shotgun (WGS) entry which is preliminary data.</text>
</comment>
<organism evidence="10 11">
    <name type="scientific">Ignelater luminosus</name>
    <name type="common">Cucubano</name>
    <name type="synonym">Pyrophorus luminosus</name>
    <dbReference type="NCBI Taxonomy" id="2038154"/>
    <lineage>
        <taxon>Eukaryota</taxon>
        <taxon>Metazoa</taxon>
        <taxon>Ecdysozoa</taxon>
        <taxon>Arthropoda</taxon>
        <taxon>Hexapoda</taxon>
        <taxon>Insecta</taxon>
        <taxon>Pterygota</taxon>
        <taxon>Neoptera</taxon>
        <taxon>Endopterygota</taxon>
        <taxon>Coleoptera</taxon>
        <taxon>Polyphaga</taxon>
        <taxon>Elateriformia</taxon>
        <taxon>Elateroidea</taxon>
        <taxon>Elateridae</taxon>
        <taxon>Agrypninae</taxon>
        <taxon>Pyrophorini</taxon>
        <taxon>Ignelater</taxon>
    </lineage>
</organism>
<dbReference type="PANTHER" id="PTHR21137">
    <property type="entry name" value="ODORANT RECEPTOR"/>
    <property type="match status" value="1"/>
</dbReference>
<evidence type="ECO:0000256" key="6">
    <source>
        <dbReference type="ARBA" id="ARBA00022989"/>
    </source>
</evidence>
<evidence type="ECO:0000256" key="8">
    <source>
        <dbReference type="ARBA" id="ARBA00023170"/>
    </source>
</evidence>
<evidence type="ECO:0000256" key="4">
    <source>
        <dbReference type="ARBA" id="ARBA00022692"/>
    </source>
</evidence>
<dbReference type="AlphaFoldDB" id="A0A8K0D0A4"/>
<dbReference type="Proteomes" id="UP000801492">
    <property type="component" value="Unassembled WGS sequence"/>
</dbReference>
<keyword evidence="4" id="KW-0812">Transmembrane</keyword>
<dbReference type="Pfam" id="PF02949">
    <property type="entry name" value="7tm_6"/>
    <property type="match status" value="1"/>
</dbReference>
<keyword evidence="6" id="KW-1133">Transmembrane helix</keyword>
<accession>A0A8K0D0A4</accession>
<evidence type="ECO:0000256" key="3">
    <source>
        <dbReference type="ARBA" id="ARBA00022606"/>
    </source>
</evidence>
<dbReference type="GO" id="GO:0004984">
    <property type="term" value="F:olfactory receptor activity"/>
    <property type="evidence" value="ECO:0007669"/>
    <property type="project" value="InterPro"/>
</dbReference>
<evidence type="ECO:0000256" key="7">
    <source>
        <dbReference type="ARBA" id="ARBA00023136"/>
    </source>
</evidence>
<proteinExistence type="predicted"/>
<evidence type="ECO:0000256" key="5">
    <source>
        <dbReference type="ARBA" id="ARBA00022725"/>
    </source>
</evidence>
<gene>
    <name evidence="10" type="ORF">ILUMI_12467</name>
</gene>
<dbReference type="PANTHER" id="PTHR21137:SF35">
    <property type="entry name" value="ODORANT RECEPTOR 19A-RELATED"/>
    <property type="match status" value="1"/>
</dbReference>
<evidence type="ECO:0000313" key="10">
    <source>
        <dbReference type="EMBL" id="KAF2893707.1"/>
    </source>
</evidence>